<comment type="caution">
    <text evidence="2">The sequence shown here is derived from an EMBL/GenBank/DDBJ whole genome shotgun (WGS) entry which is preliminary data.</text>
</comment>
<organism evidence="2 3">
    <name type="scientific">Geotrichum candidum</name>
    <name type="common">Oospora lactis</name>
    <name type="synonym">Dipodascus geotrichum</name>
    <dbReference type="NCBI Taxonomy" id="1173061"/>
    <lineage>
        <taxon>Eukaryota</taxon>
        <taxon>Fungi</taxon>
        <taxon>Dikarya</taxon>
        <taxon>Ascomycota</taxon>
        <taxon>Saccharomycotina</taxon>
        <taxon>Dipodascomycetes</taxon>
        <taxon>Dipodascales</taxon>
        <taxon>Dipodascaceae</taxon>
        <taxon>Geotrichum</taxon>
    </lineage>
</organism>
<name>A0A0J9XHK2_GEOCN</name>
<accession>A0A0J9XHK2</accession>
<dbReference type="EMBL" id="CCBN010000017">
    <property type="protein sequence ID" value="CDO56806.1"/>
    <property type="molecule type" value="Genomic_DNA"/>
</dbReference>
<feature type="region of interest" description="Disordered" evidence="1">
    <location>
        <begin position="476"/>
        <end position="499"/>
    </location>
</feature>
<dbReference type="AlphaFoldDB" id="A0A0J9XHK2"/>
<gene>
    <name evidence="2" type="ORF">BN980_GECA17s00362g</name>
</gene>
<evidence type="ECO:0000313" key="2">
    <source>
        <dbReference type="EMBL" id="CDO56806.1"/>
    </source>
</evidence>
<dbReference type="Proteomes" id="UP000242525">
    <property type="component" value="Unassembled WGS sequence"/>
</dbReference>
<keyword evidence="3" id="KW-1185">Reference proteome</keyword>
<feature type="region of interest" description="Disordered" evidence="1">
    <location>
        <begin position="1"/>
        <end position="21"/>
    </location>
</feature>
<feature type="compositionally biased region" description="Basic and acidic residues" evidence="1">
    <location>
        <begin position="1"/>
        <end position="11"/>
    </location>
</feature>
<proteinExistence type="predicted"/>
<evidence type="ECO:0000256" key="1">
    <source>
        <dbReference type="SAM" id="MobiDB-lite"/>
    </source>
</evidence>
<protein>
    <submittedName>
        <fullName evidence="2">Uncharacterized protein</fullName>
    </submittedName>
</protein>
<reference evidence="2" key="1">
    <citation type="submission" date="2014-03" db="EMBL/GenBank/DDBJ databases">
        <authorList>
            <person name="Casaregola S."/>
        </authorList>
    </citation>
    <scope>NUCLEOTIDE SEQUENCE [LARGE SCALE GENOMIC DNA]</scope>
    <source>
        <strain evidence="2">CLIB 918</strain>
    </source>
</reference>
<sequence>MIRKLDVESHDSNNVQLECGAPKATAVKDKLSSTSRSSELRKGMLPLSSVEGYKSVSLEAALAESNPDLARGLREADEAEAKLYEASILEVNNQGNNNFQLECDAPKVAVVNGKFSSTTGWDQEGFKNTTARFGFSRSRCSSVSSNSIKESEAFKIDPQGMTLISDNGIGGSNSLNSGFSFLSDIPLDLPSCSDVASNCSFDQFNATLSVTVFTNSPTVKSLPLENHRLVPLMAHTNSSTPCANPTIRGILKSSSSALNKPNKTALKLVMFDLSKNSYKSPPPTLREDPSELFADFFTILDTPQQTLTEFGANSYPNPVLDTNDQGSDYPQLASVVPKTATVNDLVSSTPNDGELSEGTLTTSTLRERRKVPFEEFVAELRSIVAECQQEADDIETEQYGASILDINNQGSKYPQLVSDVTNTPAAKGKLSPGTTRDQRTSGEIFARSGFSHSRSSYACSNSTQESENRTIEELEGRPFFGNDHPGSKSPKYHLPSMSNISPGPPSHFCDICYHSLNRSNDKSPVTNSSNSPAVQSLTPENHRFIPFMAPTNLTTALPNPSVHGILKPISGALNQPKSLSVDNSKTGPKFIRSDLSQPQASILRGHWSAQVNNALTAPQDPFQPKLQSVRHTSNNCISI</sequence>
<evidence type="ECO:0000313" key="3">
    <source>
        <dbReference type="Proteomes" id="UP000242525"/>
    </source>
</evidence>